<keyword evidence="3" id="KW-1185">Reference proteome</keyword>
<comment type="caution">
    <text evidence="2">The sequence shown here is derived from an EMBL/GenBank/DDBJ whole genome shotgun (WGS) entry which is preliminary data.</text>
</comment>
<evidence type="ECO:0000259" key="1">
    <source>
        <dbReference type="Pfam" id="PF12770"/>
    </source>
</evidence>
<protein>
    <submittedName>
        <fullName evidence="2">CHAT domain-containing protein</fullName>
    </submittedName>
</protein>
<dbReference type="RefSeq" id="WP_364446942.1">
    <property type="nucleotide sequence ID" value="NZ_JBFARM010000003.1"/>
</dbReference>
<sequence length="412" mass="44902">MTTILAEYLVTDQTTLLFVVRHDEEQPRVEQIALTRADLAGLIARGPAAASPAPALDALVTPLDRHCEPGDTIWFVPHDVLHYLPLHALRLGDGPLIDRNPVCYTPSASVMRYCQAKRRPDSRQVLVYADPRADMPLVHAREQAVAIARLFGDQATLRMGAQAGVTALEKDVAAAPDGFRILHLACHGRYDPERPLRSSVLLSPDGNPAAPDGELSAERILTMALPADLVTISACESGTNARHPGDELIGLTRALIYAGAASVLVSLWAVDEVSTSLLMQHFYRELLSGTGKAEALRRAQRRLRDMTAAEVVDLCERAASAATGEDGAHARLLLEESIADVRFRAGDHAGAQAAYELLLRTPAAGPRLLRLEMGETRSRWAAAGATRPADYTRKIYEDPYYWAAFILVGDWR</sequence>
<dbReference type="PANTHER" id="PTHR10098">
    <property type="entry name" value="RAPSYN-RELATED"/>
    <property type="match status" value="1"/>
</dbReference>
<evidence type="ECO:0000313" key="3">
    <source>
        <dbReference type="Proteomes" id="UP001552427"/>
    </source>
</evidence>
<evidence type="ECO:0000313" key="2">
    <source>
        <dbReference type="EMBL" id="MEV4285795.1"/>
    </source>
</evidence>
<proteinExistence type="predicted"/>
<dbReference type="InterPro" id="IPR024983">
    <property type="entry name" value="CHAT_dom"/>
</dbReference>
<dbReference type="PANTHER" id="PTHR10098:SF108">
    <property type="entry name" value="TETRATRICOPEPTIDE REPEAT PROTEIN 28"/>
    <property type="match status" value="1"/>
</dbReference>
<dbReference type="Pfam" id="PF12770">
    <property type="entry name" value="CHAT"/>
    <property type="match status" value="1"/>
</dbReference>
<name>A0ABV3GZS8_9ACTN</name>
<organism evidence="2 3">
    <name type="scientific">Nonomuraea bangladeshensis</name>
    <dbReference type="NCBI Taxonomy" id="404385"/>
    <lineage>
        <taxon>Bacteria</taxon>
        <taxon>Bacillati</taxon>
        <taxon>Actinomycetota</taxon>
        <taxon>Actinomycetes</taxon>
        <taxon>Streptosporangiales</taxon>
        <taxon>Streptosporangiaceae</taxon>
        <taxon>Nonomuraea</taxon>
    </lineage>
</organism>
<dbReference type="EMBL" id="JBFARM010000003">
    <property type="protein sequence ID" value="MEV4285795.1"/>
    <property type="molecule type" value="Genomic_DNA"/>
</dbReference>
<accession>A0ABV3GZS8</accession>
<feature type="domain" description="CHAT" evidence="1">
    <location>
        <begin position="57"/>
        <end position="410"/>
    </location>
</feature>
<gene>
    <name evidence="2" type="ORF">AB0K40_09850</name>
</gene>
<dbReference type="Proteomes" id="UP001552427">
    <property type="component" value="Unassembled WGS sequence"/>
</dbReference>
<reference evidence="2 3" key="1">
    <citation type="submission" date="2024-06" db="EMBL/GenBank/DDBJ databases">
        <title>The Natural Products Discovery Center: Release of the First 8490 Sequenced Strains for Exploring Actinobacteria Biosynthetic Diversity.</title>
        <authorList>
            <person name="Kalkreuter E."/>
            <person name="Kautsar S.A."/>
            <person name="Yang D."/>
            <person name="Bader C.D."/>
            <person name="Teijaro C.N."/>
            <person name="Fluegel L."/>
            <person name="Davis C.M."/>
            <person name="Simpson J.R."/>
            <person name="Lauterbach L."/>
            <person name="Steele A.D."/>
            <person name="Gui C."/>
            <person name="Meng S."/>
            <person name="Li G."/>
            <person name="Viehrig K."/>
            <person name="Ye F."/>
            <person name="Su P."/>
            <person name="Kiefer A.F."/>
            <person name="Nichols A."/>
            <person name="Cepeda A.J."/>
            <person name="Yan W."/>
            <person name="Fan B."/>
            <person name="Jiang Y."/>
            <person name="Adhikari A."/>
            <person name="Zheng C.-J."/>
            <person name="Schuster L."/>
            <person name="Cowan T.M."/>
            <person name="Smanski M.J."/>
            <person name="Chevrette M.G."/>
            <person name="De Carvalho L.P.S."/>
            <person name="Shen B."/>
        </authorList>
    </citation>
    <scope>NUCLEOTIDE SEQUENCE [LARGE SCALE GENOMIC DNA]</scope>
    <source>
        <strain evidence="2 3">NPDC049574</strain>
    </source>
</reference>